<dbReference type="EMBL" id="FNPI01000032">
    <property type="protein sequence ID" value="SDZ68157.1"/>
    <property type="molecule type" value="Genomic_DNA"/>
</dbReference>
<dbReference type="InterPro" id="IPR053150">
    <property type="entry name" value="Teicoplanin_resist-assoc"/>
</dbReference>
<keyword evidence="1" id="KW-1133">Transmembrane helix</keyword>
<keyword evidence="4" id="KW-1185">Reference proteome</keyword>
<proteinExistence type="predicted"/>
<dbReference type="InterPro" id="IPR006976">
    <property type="entry name" value="VanZ-like"/>
</dbReference>
<name>A0A1H3V0L2_9BACI</name>
<protein>
    <submittedName>
        <fullName evidence="3">VanZ like family protein</fullName>
    </submittedName>
</protein>
<keyword evidence="1" id="KW-0812">Transmembrane</keyword>
<evidence type="ECO:0000313" key="3">
    <source>
        <dbReference type="EMBL" id="SDZ68157.1"/>
    </source>
</evidence>
<feature type="transmembrane region" description="Helical" evidence="1">
    <location>
        <begin position="139"/>
        <end position="156"/>
    </location>
</feature>
<keyword evidence="1" id="KW-0472">Membrane</keyword>
<accession>A0A1H3V0L2</accession>
<dbReference type="PANTHER" id="PTHR36834">
    <property type="entry name" value="MEMBRANE PROTEIN-RELATED"/>
    <property type="match status" value="1"/>
</dbReference>
<sequence length="162" mass="18799">MRNKNNGKKKYNKSFPLAPWLLFIYLIMLFYITLFAWNYGASFGQVGPGGRNYNLKVFYSIYRIAVYSKDIGDPIRILLGNIVLFIPFGFLFPMFLERFRQSKKPVGIILVTFIAMLLSCSIEMTQFIFTYRVANIDDVILNTTGGFIGVIMYRIVRMIKII</sequence>
<feature type="domain" description="VanZ-like" evidence="2">
    <location>
        <begin position="23"/>
        <end position="156"/>
    </location>
</feature>
<feature type="transmembrane region" description="Helical" evidence="1">
    <location>
        <begin position="77"/>
        <end position="96"/>
    </location>
</feature>
<dbReference type="STRING" id="1503961.SAMN05421736_13214"/>
<evidence type="ECO:0000313" key="4">
    <source>
        <dbReference type="Proteomes" id="UP000198935"/>
    </source>
</evidence>
<dbReference type="PANTHER" id="PTHR36834:SF1">
    <property type="entry name" value="INTEGRAL MEMBRANE PROTEIN"/>
    <property type="match status" value="1"/>
</dbReference>
<dbReference type="AlphaFoldDB" id="A0A1H3V0L2"/>
<feature type="transmembrane region" description="Helical" evidence="1">
    <location>
        <begin position="108"/>
        <end position="133"/>
    </location>
</feature>
<dbReference type="Proteomes" id="UP000198935">
    <property type="component" value="Unassembled WGS sequence"/>
</dbReference>
<dbReference type="NCBIfam" id="NF037970">
    <property type="entry name" value="vanZ_1"/>
    <property type="match status" value="1"/>
</dbReference>
<evidence type="ECO:0000259" key="2">
    <source>
        <dbReference type="Pfam" id="PF04892"/>
    </source>
</evidence>
<reference evidence="4" key="1">
    <citation type="submission" date="2016-10" db="EMBL/GenBank/DDBJ databases">
        <authorList>
            <person name="Varghese N."/>
            <person name="Submissions S."/>
        </authorList>
    </citation>
    <scope>NUCLEOTIDE SEQUENCE [LARGE SCALE GENOMIC DNA]</scope>
    <source>
        <strain evidence="4">SP</strain>
    </source>
</reference>
<gene>
    <name evidence="3" type="ORF">SAMN05421736_13214</name>
</gene>
<feature type="transmembrane region" description="Helical" evidence="1">
    <location>
        <begin position="20"/>
        <end position="39"/>
    </location>
</feature>
<evidence type="ECO:0000256" key="1">
    <source>
        <dbReference type="SAM" id="Phobius"/>
    </source>
</evidence>
<organism evidence="3 4">
    <name type="scientific">Evansella caseinilytica</name>
    <dbReference type="NCBI Taxonomy" id="1503961"/>
    <lineage>
        <taxon>Bacteria</taxon>
        <taxon>Bacillati</taxon>
        <taxon>Bacillota</taxon>
        <taxon>Bacilli</taxon>
        <taxon>Bacillales</taxon>
        <taxon>Bacillaceae</taxon>
        <taxon>Evansella</taxon>
    </lineage>
</organism>
<dbReference type="Pfam" id="PF04892">
    <property type="entry name" value="VanZ"/>
    <property type="match status" value="1"/>
</dbReference>